<dbReference type="AlphaFoldDB" id="A0A533QCF8"/>
<gene>
    <name evidence="1" type="ORF">JETT_1259</name>
</gene>
<dbReference type="EMBL" id="SULG01000020">
    <property type="protein sequence ID" value="TLD42424.1"/>
    <property type="molecule type" value="Genomic_DNA"/>
</dbReference>
<protein>
    <submittedName>
        <fullName evidence="1">Uncharacterized protein</fullName>
    </submittedName>
</protein>
<dbReference type="Proteomes" id="UP000319783">
    <property type="component" value="Unassembled WGS sequence"/>
</dbReference>
<evidence type="ECO:0000313" key="2">
    <source>
        <dbReference type="Proteomes" id="UP000319783"/>
    </source>
</evidence>
<comment type="caution">
    <text evidence="1">The sequence shown here is derived from an EMBL/GenBank/DDBJ whole genome shotgun (WGS) entry which is preliminary data.</text>
</comment>
<sequence length="43" mass="5189">MKIKNKQKRGDVHLLVGYMIIDEFYYCEADKTSYNQEYITIIL</sequence>
<organism evidence="1 2">
    <name type="scientific">Candidatus Jettenia ecosi</name>
    <dbReference type="NCBI Taxonomy" id="2494326"/>
    <lineage>
        <taxon>Bacteria</taxon>
        <taxon>Pseudomonadati</taxon>
        <taxon>Planctomycetota</taxon>
        <taxon>Candidatus Brocadiia</taxon>
        <taxon>Candidatus Brocadiales</taxon>
        <taxon>Candidatus Brocadiaceae</taxon>
        <taxon>Candidatus Jettenia</taxon>
    </lineage>
</organism>
<name>A0A533QCF8_9BACT</name>
<reference evidence="1 2" key="1">
    <citation type="submission" date="2019-04" db="EMBL/GenBank/DDBJ databases">
        <title>Genome of a novel bacterium Candidatus Jettenia ecosi reconstructed from metagenome of an anammox bioreactor.</title>
        <authorList>
            <person name="Mardanov A.V."/>
            <person name="Beletsky A.V."/>
            <person name="Ravin N.V."/>
            <person name="Botchkova E.A."/>
            <person name="Litti Y.V."/>
            <person name="Nozhevnikova A.N."/>
        </authorList>
    </citation>
    <scope>NUCLEOTIDE SEQUENCE [LARGE SCALE GENOMIC DNA]</scope>
    <source>
        <strain evidence="1">J2</strain>
    </source>
</reference>
<accession>A0A533QCF8</accession>
<proteinExistence type="predicted"/>
<evidence type="ECO:0000313" key="1">
    <source>
        <dbReference type="EMBL" id="TLD42424.1"/>
    </source>
</evidence>